<dbReference type="InterPro" id="IPR016181">
    <property type="entry name" value="Acyl_CoA_acyltransferase"/>
</dbReference>
<feature type="domain" description="N-acetyltransferase" evidence="1">
    <location>
        <begin position="2"/>
        <end position="164"/>
    </location>
</feature>
<dbReference type="Proteomes" id="UP001460888">
    <property type="component" value="Unassembled WGS sequence"/>
</dbReference>
<dbReference type="PANTHER" id="PTHR43138:SF1">
    <property type="entry name" value="N-ACETYLTRANSFERASE ACA1"/>
    <property type="match status" value="1"/>
</dbReference>
<dbReference type="PANTHER" id="PTHR43138">
    <property type="entry name" value="ACETYLTRANSFERASE, GNAT FAMILY"/>
    <property type="match status" value="1"/>
</dbReference>
<dbReference type="Pfam" id="PF00583">
    <property type="entry name" value="Acetyltransf_1"/>
    <property type="match status" value="1"/>
</dbReference>
<keyword evidence="3" id="KW-1185">Reference proteome</keyword>
<reference evidence="2 3" key="1">
    <citation type="submission" date="2013-03" db="EMBL/GenBank/DDBJ databases">
        <title>Salinisphaera dokdonensis CL-ES53 Genome Sequencing.</title>
        <authorList>
            <person name="Li C."/>
            <person name="Lai Q."/>
            <person name="Shao Z."/>
        </authorList>
    </citation>
    <scope>NUCLEOTIDE SEQUENCE [LARGE SCALE GENOMIC DNA]</scope>
    <source>
        <strain evidence="2 3">CL-ES53</strain>
    </source>
</reference>
<name>A0ABV2AZX8_9GAMM</name>
<evidence type="ECO:0000313" key="2">
    <source>
        <dbReference type="EMBL" id="MES1929177.1"/>
    </source>
</evidence>
<dbReference type="RefSeq" id="WP_353110670.1">
    <property type="nucleotide sequence ID" value="NZ_APND01000002.1"/>
</dbReference>
<accession>A0ABV2AZX8</accession>
<dbReference type="CDD" id="cd04301">
    <property type="entry name" value="NAT_SF"/>
    <property type="match status" value="1"/>
</dbReference>
<dbReference type="Gene3D" id="3.40.630.30">
    <property type="match status" value="1"/>
</dbReference>
<dbReference type="InterPro" id="IPR000182">
    <property type="entry name" value="GNAT_dom"/>
</dbReference>
<dbReference type="EMBL" id="APND01000002">
    <property type="protein sequence ID" value="MES1929177.1"/>
    <property type="molecule type" value="Genomic_DNA"/>
</dbReference>
<dbReference type="SUPFAM" id="SSF55729">
    <property type="entry name" value="Acyl-CoA N-acyltransferases (Nat)"/>
    <property type="match status" value="1"/>
</dbReference>
<gene>
    <name evidence="2" type="ORF">SADO_07972</name>
</gene>
<evidence type="ECO:0000259" key="1">
    <source>
        <dbReference type="PROSITE" id="PS51186"/>
    </source>
</evidence>
<evidence type="ECO:0000313" key="3">
    <source>
        <dbReference type="Proteomes" id="UP001460888"/>
    </source>
</evidence>
<dbReference type="InterPro" id="IPR052742">
    <property type="entry name" value="Mito_N-acetyltransferase"/>
</dbReference>
<dbReference type="PROSITE" id="PS51186">
    <property type="entry name" value="GNAT"/>
    <property type="match status" value="1"/>
</dbReference>
<organism evidence="2 3">
    <name type="scientific">Salinisphaera dokdonensis CL-ES53</name>
    <dbReference type="NCBI Taxonomy" id="1304272"/>
    <lineage>
        <taxon>Bacteria</taxon>
        <taxon>Pseudomonadati</taxon>
        <taxon>Pseudomonadota</taxon>
        <taxon>Gammaproteobacteria</taxon>
        <taxon>Salinisphaerales</taxon>
        <taxon>Salinisphaeraceae</taxon>
        <taxon>Salinisphaera</taxon>
    </lineage>
</organism>
<comment type="caution">
    <text evidence="2">The sequence shown here is derived from an EMBL/GenBank/DDBJ whole genome shotgun (WGS) entry which is preliminary data.</text>
</comment>
<protein>
    <submittedName>
        <fullName evidence="2">Acetyltransferase</fullName>
    </submittedName>
</protein>
<sequence>MTAIRRFRGDDWAELWALIEPVFRAGETYSYPTDISEEQARAVWIEQPVATFVAVDAGTGELLGTYFLKPNQPGLGNHVCNCGYIVATKARGRGVASALCEHSQSEAIAHGFRAMQYNLVVETNTGAVRLWQRLGFEIVGQLPGAFRHPVEGEVDAFVMYKRLTG</sequence>
<proteinExistence type="predicted"/>